<sequence length="284" mass="30780">MLPIDISAYRNGNKPVDFVHQFDSGRPGPNVLINALTHGNEVCGAHALVTLFENNIRPTKGSLTLSFANVDAYHTFDANDPTASRFIDEDFNRLWSDKILDSPRKSSELTRAREIRGIVASADYLLDLHSMQLPSPALMLCGTAPKGRRLAFALGVPEHVVADPGHAAGPRMRDYGAFSDIDAAQTALLVECGQHWASTTREVAIYTTFHFLGALDLIEPDTAALFTASGAHSQRLIEVVGPVTIKTDSFSFTDEFRGLEVISKAGTVIGHDGAQPVITPHDEC</sequence>
<gene>
    <name evidence="6" type="ORF">METZ01_LOCUS219427</name>
</gene>
<feature type="domain" description="Succinylglutamate desuccinylase/Aspartoacylase catalytic" evidence="5">
    <location>
        <begin position="27"/>
        <end position="131"/>
    </location>
</feature>
<feature type="non-terminal residue" evidence="6">
    <location>
        <position position="284"/>
    </location>
</feature>
<keyword evidence="2" id="KW-0479">Metal-binding</keyword>
<evidence type="ECO:0000256" key="2">
    <source>
        <dbReference type="ARBA" id="ARBA00022723"/>
    </source>
</evidence>
<keyword evidence="4" id="KW-0862">Zinc</keyword>
<protein>
    <recommendedName>
        <fullName evidence="5">Succinylglutamate desuccinylase/Aspartoacylase catalytic domain-containing protein</fullName>
    </recommendedName>
</protein>
<dbReference type="SUPFAM" id="SSF53187">
    <property type="entry name" value="Zn-dependent exopeptidases"/>
    <property type="match status" value="1"/>
</dbReference>
<proteinExistence type="predicted"/>
<evidence type="ECO:0000256" key="4">
    <source>
        <dbReference type="ARBA" id="ARBA00022833"/>
    </source>
</evidence>
<accession>A0A382FWC8</accession>
<dbReference type="PANTHER" id="PTHR15162">
    <property type="entry name" value="ASPARTOACYLASE"/>
    <property type="match status" value="1"/>
</dbReference>
<reference evidence="6" key="1">
    <citation type="submission" date="2018-05" db="EMBL/GenBank/DDBJ databases">
        <authorList>
            <person name="Lanie J.A."/>
            <person name="Ng W.-L."/>
            <person name="Kazmierczak K.M."/>
            <person name="Andrzejewski T.M."/>
            <person name="Davidsen T.M."/>
            <person name="Wayne K.J."/>
            <person name="Tettelin H."/>
            <person name="Glass J.I."/>
            <person name="Rusch D."/>
            <person name="Podicherti R."/>
            <person name="Tsui H.-C.T."/>
            <person name="Winkler M.E."/>
        </authorList>
    </citation>
    <scope>NUCLEOTIDE SEQUENCE</scope>
</reference>
<evidence type="ECO:0000259" key="5">
    <source>
        <dbReference type="Pfam" id="PF24827"/>
    </source>
</evidence>
<dbReference type="Gene3D" id="3.40.630.10">
    <property type="entry name" value="Zn peptidases"/>
    <property type="match status" value="1"/>
</dbReference>
<dbReference type="EMBL" id="UINC01051888">
    <property type="protein sequence ID" value="SVB66573.1"/>
    <property type="molecule type" value="Genomic_DNA"/>
</dbReference>
<keyword evidence="3" id="KW-0378">Hydrolase</keyword>
<organism evidence="6">
    <name type="scientific">marine metagenome</name>
    <dbReference type="NCBI Taxonomy" id="408172"/>
    <lineage>
        <taxon>unclassified sequences</taxon>
        <taxon>metagenomes</taxon>
        <taxon>ecological metagenomes</taxon>
    </lineage>
</organism>
<evidence type="ECO:0000256" key="3">
    <source>
        <dbReference type="ARBA" id="ARBA00022801"/>
    </source>
</evidence>
<dbReference type="GO" id="GO:0005829">
    <property type="term" value="C:cytosol"/>
    <property type="evidence" value="ECO:0007669"/>
    <property type="project" value="TreeGrafter"/>
</dbReference>
<evidence type="ECO:0000256" key="1">
    <source>
        <dbReference type="ARBA" id="ARBA00001947"/>
    </source>
</evidence>
<dbReference type="InterPro" id="IPR055438">
    <property type="entry name" value="AstE_AspA_cat"/>
</dbReference>
<dbReference type="AlphaFoldDB" id="A0A382FWC8"/>
<evidence type="ECO:0000313" key="6">
    <source>
        <dbReference type="EMBL" id="SVB66573.1"/>
    </source>
</evidence>
<dbReference type="InterPro" id="IPR050178">
    <property type="entry name" value="AspA/AstE_fam"/>
</dbReference>
<dbReference type="PANTHER" id="PTHR15162:SF7">
    <property type="entry name" value="SUCCINYLGLUTAMATE DESUCCINYLASE"/>
    <property type="match status" value="1"/>
</dbReference>
<dbReference type="Pfam" id="PF24827">
    <property type="entry name" value="AstE_AspA_cat"/>
    <property type="match status" value="1"/>
</dbReference>
<comment type="cofactor">
    <cofactor evidence="1">
        <name>Zn(2+)</name>
        <dbReference type="ChEBI" id="CHEBI:29105"/>
    </cofactor>
</comment>
<dbReference type="GO" id="GO:0046872">
    <property type="term" value="F:metal ion binding"/>
    <property type="evidence" value="ECO:0007669"/>
    <property type="project" value="UniProtKB-KW"/>
</dbReference>
<name>A0A382FWC8_9ZZZZ</name>
<dbReference type="GO" id="GO:0016788">
    <property type="term" value="F:hydrolase activity, acting on ester bonds"/>
    <property type="evidence" value="ECO:0007669"/>
    <property type="project" value="InterPro"/>
</dbReference>